<evidence type="ECO:0000256" key="1">
    <source>
        <dbReference type="SAM" id="MobiDB-lite"/>
    </source>
</evidence>
<dbReference type="OrthoDB" id="1749473at2759"/>
<feature type="region of interest" description="Disordered" evidence="1">
    <location>
        <begin position="164"/>
        <end position="184"/>
    </location>
</feature>
<feature type="compositionally biased region" description="Basic and acidic residues" evidence="1">
    <location>
        <begin position="166"/>
        <end position="177"/>
    </location>
</feature>
<proteinExistence type="predicted"/>
<gene>
    <name evidence="2" type="ORF">EPUL_005200</name>
</gene>
<evidence type="ECO:0008006" key="4">
    <source>
        <dbReference type="Google" id="ProtNLM"/>
    </source>
</evidence>
<protein>
    <recommendedName>
        <fullName evidence="4">PH domain-containing protein</fullName>
    </recommendedName>
</protein>
<keyword evidence="3" id="KW-1185">Reference proteome</keyword>
<accession>A0A2S4PUE5</accession>
<feature type="region of interest" description="Disordered" evidence="1">
    <location>
        <begin position="14"/>
        <end position="38"/>
    </location>
</feature>
<dbReference type="EMBL" id="PEDP01000539">
    <property type="protein sequence ID" value="POS85652.1"/>
    <property type="molecule type" value="Genomic_DNA"/>
</dbReference>
<feature type="compositionally biased region" description="Pro residues" evidence="1">
    <location>
        <begin position="505"/>
        <end position="521"/>
    </location>
</feature>
<sequence length="544" mass="60400">MTLKILFSRAKTDNTDNRSLSSISEDVQTSSRNKGASGGGISGFAKTMALKSSFISKDLNETTHSNLPFSGPSAKKIAPAYKITRSSSFTSSSKQMKHFEIPSSSWEAPSLYQVYPQAIKYSRLSASTLSADSIIRVESNRRSNSVRESLAKFDTILRQRQSHFNSDNHDENPEITKPHSHHRRKTSKHIASAEWTQKIFALVTSGYLLQYAGSGRHDRMPEKILQLGKDSVAFASDAIPGKHWVLQVSQSMSSDGFSTANSRSLLSRLNFRGMDSRKIAKSLLLVFDSADDLESWIYVIRREIKILGGRLSDPETTRYYQKDKPLPLPKKPCQRFILHDTEGSSPNSPNPPLKEQKSSEDDIKLRSKPEIEGKTLFRHHSVATIRSSIGNYSTTNSIFSLDARRLESLNGSHNRSSYMSSGQRTMITSQSSSVSSSPILSAYDDHSTMSQTDETYSNKPTSEFASENRKGSLSHIDKLPELICSTFQSSQDSEHQCSLPRLINGPPPRPPPKCALPPIPPKSTAKKSWGPPEIHVRAVSGSYI</sequence>
<feature type="region of interest" description="Disordered" evidence="1">
    <location>
        <begin position="338"/>
        <end position="370"/>
    </location>
</feature>
<feature type="region of interest" description="Disordered" evidence="1">
    <location>
        <begin position="495"/>
        <end position="532"/>
    </location>
</feature>
<evidence type="ECO:0000313" key="3">
    <source>
        <dbReference type="Proteomes" id="UP000237438"/>
    </source>
</evidence>
<dbReference type="Proteomes" id="UP000237438">
    <property type="component" value="Unassembled WGS sequence"/>
</dbReference>
<feature type="compositionally biased region" description="Polar residues" evidence="1">
    <location>
        <begin position="17"/>
        <end position="34"/>
    </location>
</feature>
<evidence type="ECO:0000313" key="2">
    <source>
        <dbReference type="EMBL" id="POS85652.1"/>
    </source>
</evidence>
<dbReference type="AlphaFoldDB" id="A0A2S4PUE5"/>
<comment type="caution">
    <text evidence="2">The sequence shown here is derived from an EMBL/GenBank/DDBJ whole genome shotgun (WGS) entry which is preliminary data.</text>
</comment>
<feature type="compositionally biased region" description="Basic and acidic residues" evidence="1">
    <location>
        <begin position="354"/>
        <end position="370"/>
    </location>
</feature>
<organism evidence="2 3">
    <name type="scientific">Erysiphe pulchra</name>
    <dbReference type="NCBI Taxonomy" id="225359"/>
    <lineage>
        <taxon>Eukaryota</taxon>
        <taxon>Fungi</taxon>
        <taxon>Dikarya</taxon>
        <taxon>Ascomycota</taxon>
        <taxon>Pezizomycotina</taxon>
        <taxon>Leotiomycetes</taxon>
        <taxon>Erysiphales</taxon>
        <taxon>Erysiphaceae</taxon>
        <taxon>Erysiphe</taxon>
    </lineage>
</organism>
<dbReference type="STRING" id="225359.A0A2S4PUE5"/>
<name>A0A2S4PUE5_9PEZI</name>
<reference evidence="2 3" key="1">
    <citation type="submission" date="2017-10" db="EMBL/GenBank/DDBJ databases">
        <title>Development of genomic resources for the powdery mildew, Erysiphe pulchra.</title>
        <authorList>
            <person name="Wadl P.A."/>
            <person name="Mack B.M."/>
            <person name="Moore G."/>
            <person name="Beltz S.B."/>
        </authorList>
    </citation>
    <scope>NUCLEOTIDE SEQUENCE [LARGE SCALE GENOMIC DNA]</scope>
    <source>
        <strain evidence="2">Cflorida</strain>
    </source>
</reference>